<dbReference type="GO" id="GO:0008443">
    <property type="term" value="F:phosphofructokinase activity"/>
    <property type="evidence" value="ECO:0007669"/>
    <property type="project" value="TreeGrafter"/>
</dbReference>
<dbReference type="Proteomes" id="UP000051861">
    <property type="component" value="Unassembled WGS sequence"/>
</dbReference>
<evidence type="ECO:0000313" key="9">
    <source>
        <dbReference type="Proteomes" id="UP000051861"/>
    </source>
</evidence>
<dbReference type="GO" id="GO:0005524">
    <property type="term" value="F:ATP binding"/>
    <property type="evidence" value="ECO:0007669"/>
    <property type="project" value="UniProtKB-KW"/>
</dbReference>
<feature type="domain" description="Carbohydrate kinase PfkB" evidence="7">
    <location>
        <begin position="22"/>
        <end position="282"/>
    </location>
</feature>
<dbReference type="InterPro" id="IPR017583">
    <property type="entry name" value="Tagatose/fructose_Pkinase"/>
</dbReference>
<comment type="similarity">
    <text evidence="1">Belongs to the carbohydrate kinase PfkB family.</text>
</comment>
<reference evidence="8 9" key="1">
    <citation type="journal article" date="2015" name="Microbiome">
        <title>Genomic resolution of linkages in carbon, nitrogen, and sulfur cycling among widespread estuary sediment bacteria.</title>
        <authorList>
            <person name="Baker B.J."/>
            <person name="Lazar C.S."/>
            <person name="Teske A.P."/>
            <person name="Dick G.J."/>
        </authorList>
    </citation>
    <scope>NUCLEOTIDE SEQUENCE [LARGE SCALE GENOMIC DNA]</scope>
    <source>
        <strain evidence="8">DG_54_3</strain>
    </source>
</reference>
<accession>A0A0S7XNK2</accession>
<dbReference type="PIRSF" id="PIRSF000535">
    <property type="entry name" value="1PFK/6PFK/LacC"/>
    <property type="match status" value="1"/>
</dbReference>
<dbReference type="PATRIC" id="fig|1703775.3.peg.1938"/>
<evidence type="ECO:0000256" key="3">
    <source>
        <dbReference type="ARBA" id="ARBA00022741"/>
    </source>
</evidence>
<sequence>MIVTVTLNPAFDHLLFLPEIHLGKFNRVQSTTRMPGGKGINVACSLAVLGEEVVATGLLGGQGCPTFEGALRKIGVTTSFIYVNQEIRTDFFIIEEKHNRQTLVVEEGSSIELRYLNSLKENFDRLLSSATLVEIGGSLPKGVSPNFIKELVQAANRKKVKIVLNLPENILEECIYGTNPFIIAPDLRESKSMFGLDIYSPDARMKISKKLLEIGAGIIMLKYGNLNYVVATRDEIWDGEIELEEKSVMIGVRDAVLAGFIHKYLGKENLGEALKYGLGAGRSAANSKMNFPNSKKETEEFLMMAKVKKVG</sequence>
<name>A0A0S7XNK2_UNCSA</name>
<protein>
    <recommendedName>
        <fullName evidence="7">Carbohydrate kinase PfkB domain-containing protein</fullName>
    </recommendedName>
</protein>
<evidence type="ECO:0000256" key="1">
    <source>
        <dbReference type="ARBA" id="ARBA00010688"/>
    </source>
</evidence>
<dbReference type="Pfam" id="PF00294">
    <property type="entry name" value="PfkB"/>
    <property type="match status" value="1"/>
</dbReference>
<evidence type="ECO:0000256" key="6">
    <source>
        <dbReference type="PIRNR" id="PIRNR000535"/>
    </source>
</evidence>
<keyword evidence="5" id="KW-0067">ATP-binding</keyword>
<dbReference type="Gene3D" id="3.40.1190.20">
    <property type="match status" value="1"/>
</dbReference>
<dbReference type="GO" id="GO:0005829">
    <property type="term" value="C:cytosol"/>
    <property type="evidence" value="ECO:0007669"/>
    <property type="project" value="TreeGrafter"/>
</dbReference>
<evidence type="ECO:0000256" key="5">
    <source>
        <dbReference type="ARBA" id="ARBA00022840"/>
    </source>
</evidence>
<keyword evidence="3" id="KW-0547">Nucleotide-binding</keyword>
<evidence type="ECO:0000256" key="4">
    <source>
        <dbReference type="ARBA" id="ARBA00022777"/>
    </source>
</evidence>
<dbReference type="InterPro" id="IPR002173">
    <property type="entry name" value="Carboh/pur_kinase_PfkB_CS"/>
</dbReference>
<gene>
    <name evidence="8" type="ORF">AMJ44_13430</name>
</gene>
<proteinExistence type="inferred from homology"/>
<dbReference type="SUPFAM" id="SSF53613">
    <property type="entry name" value="Ribokinase-like"/>
    <property type="match status" value="1"/>
</dbReference>
<keyword evidence="4" id="KW-0418">Kinase</keyword>
<comment type="caution">
    <text evidence="8">The sequence shown here is derived from an EMBL/GenBank/DDBJ whole genome shotgun (WGS) entry which is preliminary data.</text>
</comment>
<dbReference type="InterPro" id="IPR011611">
    <property type="entry name" value="PfkB_dom"/>
</dbReference>
<dbReference type="EMBL" id="LIZX01000200">
    <property type="protein sequence ID" value="KPJ64081.1"/>
    <property type="molecule type" value="Genomic_DNA"/>
</dbReference>
<evidence type="ECO:0000259" key="7">
    <source>
        <dbReference type="Pfam" id="PF00294"/>
    </source>
</evidence>
<dbReference type="InterPro" id="IPR029056">
    <property type="entry name" value="Ribokinase-like"/>
</dbReference>
<keyword evidence="2 6" id="KW-0808">Transferase</keyword>
<organism evidence="8 9">
    <name type="scientific">candidate division WOR-1 bacterium DG_54_3</name>
    <dbReference type="NCBI Taxonomy" id="1703775"/>
    <lineage>
        <taxon>Bacteria</taxon>
        <taxon>Bacillati</taxon>
        <taxon>Saganbacteria</taxon>
    </lineage>
</organism>
<dbReference type="AlphaFoldDB" id="A0A0S7XNK2"/>
<dbReference type="PROSITE" id="PS00583">
    <property type="entry name" value="PFKB_KINASES_1"/>
    <property type="match status" value="1"/>
</dbReference>
<evidence type="ECO:0000256" key="2">
    <source>
        <dbReference type="ARBA" id="ARBA00022679"/>
    </source>
</evidence>
<evidence type="ECO:0000313" key="8">
    <source>
        <dbReference type="EMBL" id="KPJ64081.1"/>
    </source>
</evidence>
<dbReference type="PANTHER" id="PTHR46566">
    <property type="entry name" value="1-PHOSPHOFRUCTOKINASE-RELATED"/>
    <property type="match status" value="1"/>
</dbReference>
<dbReference type="PANTHER" id="PTHR46566:SF1">
    <property type="entry name" value="1-PHOSPHOFRUCTOKINASE"/>
    <property type="match status" value="1"/>
</dbReference>